<sequence length="53" mass="5794">MHDRARSFADAETLAARLPDCELRTVHTGHNPVWEDAPAAAAAVRDLLTRAAR</sequence>
<organism evidence="1 2">
    <name type="scientific">Amycolatopsis bartoniae</name>
    <dbReference type="NCBI Taxonomy" id="941986"/>
    <lineage>
        <taxon>Bacteria</taxon>
        <taxon>Bacillati</taxon>
        <taxon>Actinomycetota</taxon>
        <taxon>Actinomycetes</taxon>
        <taxon>Pseudonocardiales</taxon>
        <taxon>Pseudonocardiaceae</taxon>
        <taxon>Amycolatopsis</taxon>
    </lineage>
</organism>
<gene>
    <name evidence="1" type="ORF">GCM10017566_29210</name>
</gene>
<name>A0A8H9J064_9PSEU</name>
<reference evidence="1" key="2">
    <citation type="submission" date="2020-09" db="EMBL/GenBank/DDBJ databases">
        <authorList>
            <person name="Sun Q."/>
            <person name="Zhou Y."/>
        </authorList>
    </citation>
    <scope>NUCLEOTIDE SEQUENCE</scope>
    <source>
        <strain evidence="1">CGMCC 4.7679</strain>
    </source>
</reference>
<evidence type="ECO:0000313" key="2">
    <source>
        <dbReference type="Proteomes" id="UP000658656"/>
    </source>
</evidence>
<dbReference type="EMBL" id="BNAV01000003">
    <property type="protein sequence ID" value="GHF53891.1"/>
    <property type="molecule type" value="Genomic_DNA"/>
</dbReference>
<keyword evidence="2" id="KW-1185">Reference proteome</keyword>
<dbReference type="InterPro" id="IPR029058">
    <property type="entry name" value="AB_hydrolase_fold"/>
</dbReference>
<proteinExistence type="predicted"/>
<dbReference type="Proteomes" id="UP000658656">
    <property type="component" value="Unassembled WGS sequence"/>
</dbReference>
<evidence type="ECO:0000313" key="1">
    <source>
        <dbReference type="EMBL" id="GHF53891.1"/>
    </source>
</evidence>
<accession>A0A8H9J064</accession>
<dbReference type="Gene3D" id="3.40.50.1820">
    <property type="entry name" value="alpha/beta hydrolase"/>
    <property type="match status" value="1"/>
</dbReference>
<comment type="caution">
    <text evidence="1">The sequence shown here is derived from an EMBL/GenBank/DDBJ whole genome shotgun (WGS) entry which is preliminary data.</text>
</comment>
<dbReference type="RefSeq" id="WP_183177040.1">
    <property type="nucleotide sequence ID" value="NZ_BNAV01000003.1"/>
</dbReference>
<evidence type="ECO:0008006" key="3">
    <source>
        <dbReference type="Google" id="ProtNLM"/>
    </source>
</evidence>
<dbReference type="SUPFAM" id="SSF53474">
    <property type="entry name" value="alpha/beta-Hydrolases"/>
    <property type="match status" value="1"/>
</dbReference>
<protein>
    <recommendedName>
        <fullName evidence="3">Alpha/beta hydrolase</fullName>
    </recommendedName>
</protein>
<reference evidence="1" key="1">
    <citation type="journal article" date="2014" name="Int. J. Syst. Evol. Microbiol.">
        <title>Complete genome sequence of Corynebacterium casei LMG S-19264T (=DSM 44701T), isolated from a smear-ripened cheese.</title>
        <authorList>
            <consortium name="US DOE Joint Genome Institute (JGI-PGF)"/>
            <person name="Walter F."/>
            <person name="Albersmeier A."/>
            <person name="Kalinowski J."/>
            <person name="Ruckert C."/>
        </authorList>
    </citation>
    <scope>NUCLEOTIDE SEQUENCE</scope>
    <source>
        <strain evidence="1">CGMCC 4.7679</strain>
    </source>
</reference>
<dbReference type="AlphaFoldDB" id="A0A8H9J064"/>